<protein>
    <submittedName>
        <fullName evidence="1">Uncharacterized protein</fullName>
    </submittedName>
</protein>
<reference evidence="1" key="1">
    <citation type="submission" date="2020-06" db="EMBL/GenBank/DDBJ databases">
        <title>Draft genome sequences of strains closely related to Aspergillus parafelis and Aspergillus hiratsukae.</title>
        <authorList>
            <person name="Dos Santos R.A.C."/>
            <person name="Rivero-Menendez O."/>
            <person name="Steenwyk J.L."/>
            <person name="Mead M.E."/>
            <person name="Goldman G.H."/>
            <person name="Alastruey-Izquierdo A."/>
            <person name="Rokas A."/>
        </authorList>
    </citation>
    <scope>NUCLEOTIDE SEQUENCE</scope>
    <source>
        <strain evidence="1">CNM-CM5793</strain>
        <strain evidence="2">CNM-CM6106</strain>
    </source>
</reference>
<gene>
    <name evidence="1" type="ORF">CNMCM5793_009179</name>
    <name evidence="2" type="ORF">CNMCM6106_007604</name>
</gene>
<name>A0A8H6UD81_9EURO</name>
<organism evidence="1 3">
    <name type="scientific">Aspergillus hiratsukae</name>
    <dbReference type="NCBI Taxonomy" id="1194566"/>
    <lineage>
        <taxon>Eukaryota</taxon>
        <taxon>Fungi</taxon>
        <taxon>Dikarya</taxon>
        <taxon>Ascomycota</taxon>
        <taxon>Pezizomycotina</taxon>
        <taxon>Eurotiomycetes</taxon>
        <taxon>Eurotiomycetidae</taxon>
        <taxon>Eurotiales</taxon>
        <taxon>Aspergillaceae</taxon>
        <taxon>Aspergillus</taxon>
        <taxon>Aspergillus subgen. Fumigati</taxon>
    </lineage>
</organism>
<evidence type="ECO:0000313" key="3">
    <source>
        <dbReference type="Proteomes" id="UP000630445"/>
    </source>
</evidence>
<evidence type="ECO:0000313" key="1">
    <source>
        <dbReference type="EMBL" id="KAF7121707.1"/>
    </source>
</evidence>
<evidence type="ECO:0000313" key="2">
    <source>
        <dbReference type="EMBL" id="KAF7160144.1"/>
    </source>
</evidence>
<accession>A0A8H6UD81</accession>
<dbReference type="EMBL" id="JACBAD010002042">
    <property type="protein sequence ID" value="KAF7121707.1"/>
    <property type="molecule type" value="Genomic_DNA"/>
</dbReference>
<dbReference type="Proteomes" id="UP000630445">
    <property type="component" value="Unassembled WGS sequence"/>
</dbReference>
<sequence length="143" mass="15692">MRMHMRHALPRIRPVLHRNIQTRRAVHALHHPSDPLHRQKQIGRLGGGQVRDAGDAAARGYQHVPWEDGFEVYEGEGEGGYVEDLPMHISLSVCMAVMCGGREYLGCDEEWAKVDLGALEGGGHGGDGVSDGHVLYRCLFGTG</sequence>
<comment type="caution">
    <text evidence="1">The sequence shown here is derived from an EMBL/GenBank/DDBJ whole genome shotgun (WGS) entry which is preliminary data.</text>
</comment>
<dbReference type="Proteomes" id="UP000662466">
    <property type="component" value="Unassembled WGS sequence"/>
</dbReference>
<dbReference type="AlphaFoldDB" id="A0A8H6UD81"/>
<keyword evidence="3" id="KW-1185">Reference proteome</keyword>
<proteinExistence type="predicted"/>
<dbReference type="EMBL" id="JACBAF010002265">
    <property type="protein sequence ID" value="KAF7160144.1"/>
    <property type="molecule type" value="Genomic_DNA"/>
</dbReference>